<dbReference type="InterPro" id="IPR000792">
    <property type="entry name" value="Tscrpt_reg_LuxR_C"/>
</dbReference>
<dbReference type="Gene3D" id="3.40.50.2300">
    <property type="match status" value="1"/>
</dbReference>
<dbReference type="PROSITE" id="PS50110">
    <property type="entry name" value="RESPONSE_REGULATORY"/>
    <property type="match status" value="1"/>
</dbReference>
<comment type="caution">
    <text evidence="6">The sequence shown here is derived from an EMBL/GenBank/DDBJ whole genome shotgun (WGS) entry which is preliminary data.</text>
</comment>
<keyword evidence="3" id="KW-0472">Membrane</keyword>
<feature type="domain" description="Response regulatory" evidence="5">
    <location>
        <begin position="19"/>
        <end position="134"/>
    </location>
</feature>
<evidence type="ECO:0000313" key="7">
    <source>
        <dbReference type="Proteomes" id="UP000015527"/>
    </source>
</evidence>
<keyword evidence="3" id="KW-0812">Transmembrane</keyword>
<evidence type="ECO:0000256" key="2">
    <source>
        <dbReference type="PROSITE-ProRule" id="PRU00169"/>
    </source>
</evidence>
<evidence type="ECO:0000259" key="5">
    <source>
        <dbReference type="PROSITE" id="PS50110"/>
    </source>
</evidence>
<dbReference type="GO" id="GO:0006355">
    <property type="term" value="P:regulation of DNA-templated transcription"/>
    <property type="evidence" value="ECO:0007669"/>
    <property type="project" value="InterPro"/>
</dbReference>
<evidence type="ECO:0000313" key="6">
    <source>
        <dbReference type="EMBL" id="EQB15306.1"/>
    </source>
</evidence>
<dbReference type="GO" id="GO:0000160">
    <property type="term" value="P:phosphorelay signal transduction system"/>
    <property type="evidence" value="ECO:0007669"/>
    <property type="project" value="InterPro"/>
</dbReference>
<dbReference type="SUPFAM" id="SSF46894">
    <property type="entry name" value="C-terminal effector domain of the bipartite response regulators"/>
    <property type="match status" value="1"/>
</dbReference>
<dbReference type="InterPro" id="IPR001789">
    <property type="entry name" value="Sig_transdc_resp-reg_receiver"/>
</dbReference>
<feature type="transmembrane region" description="Helical" evidence="3">
    <location>
        <begin position="93"/>
        <end position="117"/>
    </location>
</feature>
<keyword evidence="3" id="KW-1133">Transmembrane helix</keyword>
<dbReference type="PROSITE" id="PS50043">
    <property type="entry name" value="HTH_LUXR_2"/>
    <property type="match status" value="1"/>
</dbReference>
<gene>
    <name evidence="6" type="ORF">L284_11765</name>
</gene>
<dbReference type="InterPro" id="IPR011006">
    <property type="entry name" value="CheY-like_superfamily"/>
</dbReference>
<dbReference type="AlphaFoldDB" id="T0HG34"/>
<keyword evidence="7" id="KW-1185">Reference proteome</keyword>
<evidence type="ECO:0000259" key="4">
    <source>
        <dbReference type="PROSITE" id="PS50043"/>
    </source>
</evidence>
<keyword evidence="1" id="KW-0238">DNA-binding</keyword>
<dbReference type="PRINTS" id="PR00038">
    <property type="entry name" value="HTHLUXR"/>
</dbReference>
<dbReference type="PANTHER" id="PTHR43214:SF42">
    <property type="entry name" value="TRANSCRIPTIONAL REGULATORY PROTEIN DESR"/>
    <property type="match status" value="1"/>
</dbReference>
<dbReference type="PANTHER" id="PTHR43214">
    <property type="entry name" value="TWO-COMPONENT RESPONSE REGULATOR"/>
    <property type="match status" value="1"/>
</dbReference>
<name>T0HG34_9SPHN</name>
<sequence>MHPHGATKQRGLRAIMTTSVSVAIRNSLIREGVRRILSDSGFDLAESVDAVERLALPADPEAAHVIVVGGSLLGNDGAAVIAEILRRFPNARVVALVSAFAFTEMTAIFAAGAYAYFLDQVPYQSLVAMMQMVAVGQKVAPPEIIGLLENLLLITDVPMQHRESQGFDLTEREWEVLGALERGLPNKTISRDIGISESAVKASVKSLLKKLSVTNRTQAAVLARELANQGQARMLCGRQITAALLPRADRVDGDLSRRTAKDHRFR</sequence>
<evidence type="ECO:0000256" key="3">
    <source>
        <dbReference type="SAM" id="Phobius"/>
    </source>
</evidence>
<dbReference type="OrthoDB" id="9814495at2"/>
<accession>T0HG34</accession>
<dbReference type="EMBL" id="ATHL01000076">
    <property type="protein sequence ID" value="EQB15306.1"/>
    <property type="molecule type" value="Genomic_DNA"/>
</dbReference>
<dbReference type="InterPro" id="IPR016032">
    <property type="entry name" value="Sig_transdc_resp-reg_C-effctor"/>
</dbReference>
<dbReference type="CDD" id="cd06170">
    <property type="entry name" value="LuxR_C_like"/>
    <property type="match status" value="1"/>
</dbReference>
<evidence type="ECO:0000256" key="1">
    <source>
        <dbReference type="ARBA" id="ARBA00023125"/>
    </source>
</evidence>
<dbReference type="SUPFAM" id="SSF52172">
    <property type="entry name" value="CheY-like"/>
    <property type="match status" value="1"/>
</dbReference>
<reference evidence="6 7" key="1">
    <citation type="journal article" date="2013" name="Genome Announc.">
        <title>Genome Sequence of Novosphingobium lindaniclasticum LE124T, Isolated from a Hexachlorocyclohexane Dumpsite.</title>
        <authorList>
            <person name="Saxena A."/>
            <person name="Nayyar N."/>
            <person name="Sangwan N."/>
            <person name="Kumari R."/>
            <person name="Khurana J.P."/>
            <person name="Lal R."/>
        </authorList>
    </citation>
    <scope>NUCLEOTIDE SEQUENCE [LARGE SCALE GENOMIC DNA]</scope>
    <source>
        <strain evidence="6 7">LE124</strain>
    </source>
</reference>
<dbReference type="Proteomes" id="UP000015527">
    <property type="component" value="Unassembled WGS sequence"/>
</dbReference>
<comment type="caution">
    <text evidence="2">Lacks conserved residue(s) required for the propagation of feature annotation.</text>
</comment>
<organism evidence="6 7">
    <name type="scientific">Novosphingobium lindaniclasticum LE124</name>
    <dbReference type="NCBI Taxonomy" id="1096930"/>
    <lineage>
        <taxon>Bacteria</taxon>
        <taxon>Pseudomonadati</taxon>
        <taxon>Pseudomonadota</taxon>
        <taxon>Alphaproteobacteria</taxon>
        <taxon>Sphingomonadales</taxon>
        <taxon>Sphingomonadaceae</taxon>
        <taxon>Novosphingobium</taxon>
    </lineage>
</organism>
<feature type="domain" description="HTH luxR-type" evidence="4">
    <location>
        <begin position="162"/>
        <end position="227"/>
    </location>
</feature>
<dbReference type="Pfam" id="PF00196">
    <property type="entry name" value="GerE"/>
    <property type="match status" value="1"/>
</dbReference>
<dbReference type="InterPro" id="IPR039420">
    <property type="entry name" value="WalR-like"/>
</dbReference>
<proteinExistence type="predicted"/>
<dbReference type="GO" id="GO:0003677">
    <property type="term" value="F:DNA binding"/>
    <property type="evidence" value="ECO:0007669"/>
    <property type="project" value="UniProtKB-KW"/>
</dbReference>
<dbReference type="PATRIC" id="fig|1096930.3.peg.2340"/>
<protein>
    <recommendedName>
        <fullName evidence="8">HTH luxR-type domain-containing protein</fullName>
    </recommendedName>
</protein>
<dbReference type="eggNOG" id="COG2197">
    <property type="taxonomic scope" value="Bacteria"/>
</dbReference>
<dbReference type="SMART" id="SM00421">
    <property type="entry name" value="HTH_LUXR"/>
    <property type="match status" value="1"/>
</dbReference>
<evidence type="ECO:0008006" key="8">
    <source>
        <dbReference type="Google" id="ProtNLM"/>
    </source>
</evidence>